<dbReference type="Proteomes" id="UP000324222">
    <property type="component" value="Unassembled WGS sequence"/>
</dbReference>
<keyword evidence="2" id="KW-0245">EGF-like domain</keyword>
<evidence type="ECO:0000259" key="3">
    <source>
        <dbReference type="PROSITE" id="PS50026"/>
    </source>
</evidence>
<dbReference type="SMART" id="SM00286">
    <property type="entry name" value="PTI"/>
    <property type="match status" value="10"/>
</dbReference>
<keyword evidence="1" id="KW-1015">Disulfide bond</keyword>
<keyword evidence="5" id="KW-1185">Reference proteome</keyword>
<dbReference type="PANTHER" id="PTHR22963">
    <property type="entry name" value="ENDOGLIN-RELATED"/>
    <property type="match status" value="1"/>
</dbReference>
<dbReference type="PROSITE" id="PS01186">
    <property type="entry name" value="EGF_2"/>
    <property type="match status" value="1"/>
</dbReference>
<name>A0A5B7D361_PORTR</name>
<proteinExistence type="predicted"/>
<dbReference type="InterPro" id="IPR000742">
    <property type="entry name" value="EGF"/>
</dbReference>
<dbReference type="SUPFAM" id="SSF57196">
    <property type="entry name" value="EGF/Laminin"/>
    <property type="match status" value="1"/>
</dbReference>
<dbReference type="AlphaFoldDB" id="A0A5B7D361"/>
<reference evidence="4 5" key="1">
    <citation type="submission" date="2019-05" db="EMBL/GenBank/DDBJ databases">
        <title>Another draft genome of Portunus trituberculatus and its Hox gene families provides insights of decapod evolution.</title>
        <authorList>
            <person name="Jeong J.-H."/>
            <person name="Song I."/>
            <person name="Kim S."/>
            <person name="Choi T."/>
            <person name="Kim D."/>
            <person name="Ryu S."/>
            <person name="Kim W."/>
        </authorList>
    </citation>
    <scope>NUCLEOTIDE SEQUENCE [LARGE SCALE GENOMIC DNA]</scope>
    <source>
        <tissue evidence="4">Muscle</tissue>
    </source>
</reference>
<comment type="caution">
    <text evidence="2">Lacks conserved residue(s) required for the propagation of feature annotation.</text>
</comment>
<dbReference type="EMBL" id="VSRR010000477">
    <property type="protein sequence ID" value="MPC16089.1"/>
    <property type="molecule type" value="Genomic_DNA"/>
</dbReference>
<evidence type="ECO:0000256" key="2">
    <source>
        <dbReference type="PROSITE-ProRule" id="PRU00076"/>
    </source>
</evidence>
<dbReference type="SMART" id="SM00181">
    <property type="entry name" value="EGF"/>
    <property type="match status" value="14"/>
</dbReference>
<dbReference type="InterPro" id="IPR000152">
    <property type="entry name" value="EGF-type_Asp/Asn_hydroxyl_site"/>
</dbReference>
<accession>A0A5B7D361</accession>
<protein>
    <submittedName>
        <fullName evidence="4">Neurogenic locus notch 1</fullName>
    </submittedName>
</protein>
<dbReference type="Gene3D" id="2.10.25.10">
    <property type="entry name" value="Laminin"/>
    <property type="match status" value="1"/>
</dbReference>
<evidence type="ECO:0000256" key="1">
    <source>
        <dbReference type="ARBA" id="ARBA00023157"/>
    </source>
</evidence>
<dbReference type="InterPro" id="IPR001881">
    <property type="entry name" value="EGF-like_Ca-bd_dom"/>
</dbReference>
<dbReference type="OrthoDB" id="4405280at2759"/>
<dbReference type="InterPro" id="IPR048407">
    <property type="entry name" value="Dumpy_DPY"/>
</dbReference>
<dbReference type="PANTHER" id="PTHR22963:SF39">
    <property type="entry name" value="DUMPY"/>
    <property type="match status" value="1"/>
</dbReference>
<dbReference type="PROSITE" id="PS50026">
    <property type="entry name" value="EGF_3"/>
    <property type="match status" value="1"/>
</dbReference>
<evidence type="ECO:0000313" key="4">
    <source>
        <dbReference type="EMBL" id="MPC16089.1"/>
    </source>
</evidence>
<dbReference type="PROSITE" id="PS00010">
    <property type="entry name" value="ASX_HYDROXYL"/>
    <property type="match status" value="1"/>
</dbReference>
<evidence type="ECO:0000313" key="5">
    <source>
        <dbReference type="Proteomes" id="UP000324222"/>
    </source>
</evidence>
<dbReference type="Pfam" id="PF21164">
    <property type="entry name" value="Dumpy_DPY"/>
    <property type="match status" value="1"/>
</dbReference>
<organism evidence="4 5">
    <name type="scientific">Portunus trituberculatus</name>
    <name type="common">Swimming crab</name>
    <name type="synonym">Neptunus trituberculatus</name>
    <dbReference type="NCBI Taxonomy" id="210409"/>
    <lineage>
        <taxon>Eukaryota</taxon>
        <taxon>Metazoa</taxon>
        <taxon>Ecdysozoa</taxon>
        <taxon>Arthropoda</taxon>
        <taxon>Crustacea</taxon>
        <taxon>Multicrustacea</taxon>
        <taxon>Malacostraca</taxon>
        <taxon>Eumalacostraca</taxon>
        <taxon>Eucarida</taxon>
        <taxon>Decapoda</taxon>
        <taxon>Pleocyemata</taxon>
        <taxon>Brachyura</taxon>
        <taxon>Eubrachyura</taxon>
        <taxon>Portunoidea</taxon>
        <taxon>Portunidae</taxon>
        <taxon>Portuninae</taxon>
        <taxon>Portunus</taxon>
    </lineage>
</organism>
<sequence>MLAAPLVPTSTSATVKPASLEIPAWAAPQSLIVLKKLTVLLENNAMEASVSVCQNGLCVVEVKCRQNSECEESQQCRTNAVGQAECKAVCDGLVLCGRNAECVAIKHQPVCQCPQGYFGDAQDERVGCLKIECETDEACSQTDRCDNYMCKRACSVNNQCGENALCVSEGHKAVCFCREGFQGDPLKGCQPIDFCDEKPCGSGAKCYNFRGSYKCLCPPGTVGDAYTEGCKPPVDCLVDEDCPPSAYCGEEDNVPKCRDVCEKSQCGLNAECRAANHIAVCACVEGYEGDATDRVTGCRPKKVPCQGNSDCPPNTICDGGLCRPPCQSDSECGLTEACVRGQCTNLCDEEQPCGLNAICNMVNHKKECSCPPEFTGKAEMECYRVPSACQRNSDCPSGFLCENGVCYLSCRGDNNCAQNEKCMSNTCMLTCRVDNDCFLGHICLNNICMIGCRANEDCTTDQACVKNRCSNPCGSLSVCGPNAHCSVSTHRAQCTCPAGFIPNPTPNVACSRKPTSCNINSDCAPGFVCSLGTCMAICSSSSNCLDTEQCDGSVCRPTCRRDDNCRSGEICNQLMCTVGCRSDVECPSSQACVNNKCTDPCNSPTACGGNAICRSENHNAKCFCRDNLVGDPYVNCRLPPTSCTDEPDCQEGMTCFYGTCRPLCSNDQGCFNNERCVGGVCKEICYSDSQCDEGNICRGRLCILGCRSDSSCPTQLSCMNGQCRDPCQGDVACGKCAKCEVVDHQPQCSCASNTVGNPLIACTTPMRQCSSITDCGFRGSCQSGLCVKACTSNVQCNCGEVCSNNYCRAQCSKHSDCSEGFLCHEDLCVAGCRANGDCPPTKGCYNNKCEDPCDVDPCGANTRCRVSNHRPLCFCKDGYHGDPKDHVDPCQRIGCGINAKCRTISRTEGECHCPDHLPIGDPLIKCSADCRQKGCGLAARCVRERDGSYGCRCSNSSWTGDPYVECYPDCPSALACISGQCKDPCWLQHPCGKRALCETVAHVPKCSCPLCYVGQPEVACEPDPACSTQSSTEASQVTSCHQDGDCDEQMACDDAQAVCYDPCASEAAVCEAHKVCKVRKHKPTCICKYGFIVNSAGEFVCATGRIECRRNEECASNLACVDNRCSDPCAVGRPCPPNKQCDVLNHRPVCICMKDCTPSITICLRNEGCAPNEACVSYQCVDPCISFDCPGNRPCYVEDHKPKCKFCPPDYTGDSSSGCVKGKAQSQEPSGPGCYYLCINPTERWWTIVARSLVIASHLD</sequence>
<gene>
    <name evidence="4" type="primary">Notch1</name>
    <name evidence="4" type="ORF">E2C01_008904</name>
</gene>
<dbReference type="SMART" id="SM00179">
    <property type="entry name" value="EGF_CA"/>
    <property type="match status" value="1"/>
</dbReference>
<comment type="caution">
    <text evidence="4">The sequence shown here is derived from an EMBL/GenBank/DDBJ whole genome shotgun (WGS) entry which is preliminary data.</text>
</comment>
<dbReference type="GO" id="GO:0005509">
    <property type="term" value="F:calcium ion binding"/>
    <property type="evidence" value="ECO:0007669"/>
    <property type="project" value="InterPro"/>
</dbReference>
<feature type="domain" description="EGF-like" evidence="3">
    <location>
        <begin position="191"/>
        <end position="231"/>
    </location>
</feature>